<dbReference type="SMART" id="SM00347">
    <property type="entry name" value="HTH_MARR"/>
    <property type="match status" value="1"/>
</dbReference>
<dbReference type="GO" id="GO:0006950">
    <property type="term" value="P:response to stress"/>
    <property type="evidence" value="ECO:0007669"/>
    <property type="project" value="TreeGrafter"/>
</dbReference>
<organism evidence="2 3">
    <name type="scientific">Paractinoplanes atraurantiacus</name>
    <dbReference type="NCBI Taxonomy" id="1036182"/>
    <lineage>
        <taxon>Bacteria</taxon>
        <taxon>Bacillati</taxon>
        <taxon>Actinomycetota</taxon>
        <taxon>Actinomycetes</taxon>
        <taxon>Micromonosporales</taxon>
        <taxon>Micromonosporaceae</taxon>
        <taxon>Paractinoplanes</taxon>
    </lineage>
</organism>
<proteinExistence type="predicted"/>
<dbReference type="Proteomes" id="UP000219612">
    <property type="component" value="Unassembled WGS sequence"/>
</dbReference>
<dbReference type="Gene3D" id="1.10.10.10">
    <property type="entry name" value="Winged helix-like DNA-binding domain superfamily/Winged helix DNA-binding domain"/>
    <property type="match status" value="1"/>
</dbReference>
<keyword evidence="3" id="KW-1185">Reference proteome</keyword>
<dbReference type="PROSITE" id="PS50995">
    <property type="entry name" value="HTH_MARR_2"/>
    <property type="match status" value="1"/>
</dbReference>
<dbReference type="EMBL" id="OBDY01000036">
    <property type="protein sequence ID" value="SNY69932.1"/>
    <property type="molecule type" value="Genomic_DNA"/>
</dbReference>
<dbReference type="AlphaFoldDB" id="A0A285KBE9"/>
<evidence type="ECO:0000313" key="3">
    <source>
        <dbReference type="Proteomes" id="UP000219612"/>
    </source>
</evidence>
<feature type="domain" description="HTH marR-type" evidence="1">
    <location>
        <begin position="9"/>
        <end position="142"/>
    </location>
</feature>
<dbReference type="PANTHER" id="PTHR33164:SF106">
    <property type="entry name" value="TRANSCRIPTIONAL REGULATORY PROTEIN"/>
    <property type="match status" value="1"/>
</dbReference>
<dbReference type="PANTHER" id="PTHR33164">
    <property type="entry name" value="TRANSCRIPTIONAL REGULATOR, MARR FAMILY"/>
    <property type="match status" value="1"/>
</dbReference>
<reference evidence="2 3" key="1">
    <citation type="submission" date="2017-09" db="EMBL/GenBank/DDBJ databases">
        <authorList>
            <person name="Ehlers B."/>
            <person name="Leendertz F.H."/>
        </authorList>
    </citation>
    <scope>NUCLEOTIDE SEQUENCE [LARGE SCALE GENOMIC DNA]</scope>
    <source>
        <strain evidence="2 3">CGMCC 4.6857</strain>
    </source>
</reference>
<evidence type="ECO:0000313" key="2">
    <source>
        <dbReference type="EMBL" id="SNY69932.1"/>
    </source>
</evidence>
<dbReference type="SUPFAM" id="SSF46785">
    <property type="entry name" value="Winged helix' DNA-binding domain"/>
    <property type="match status" value="1"/>
</dbReference>
<protein>
    <submittedName>
        <fullName evidence="2">MarR family protein</fullName>
    </submittedName>
</protein>
<dbReference type="GO" id="GO:0003700">
    <property type="term" value="F:DNA-binding transcription factor activity"/>
    <property type="evidence" value="ECO:0007669"/>
    <property type="project" value="InterPro"/>
</dbReference>
<dbReference type="InterPro" id="IPR036390">
    <property type="entry name" value="WH_DNA-bd_sf"/>
</dbReference>
<sequence>MTTSRQPLRSDLARAVREVLQANGEAAHSLARRLEVGITDAVALDHLLSSPEGLGPTELGQRLGIRSASATTLVDRLDAAGHARRVPHPSDRRRQTVVATATAYEEVLAALTPLLKRIEEAAARLSPEQAAAATGFLHDVAAAMRDYAESDSR</sequence>
<dbReference type="OrthoDB" id="3694026at2"/>
<dbReference type="InterPro" id="IPR036388">
    <property type="entry name" value="WH-like_DNA-bd_sf"/>
</dbReference>
<dbReference type="InterPro" id="IPR039422">
    <property type="entry name" value="MarR/SlyA-like"/>
</dbReference>
<evidence type="ECO:0000259" key="1">
    <source>
        <dbReference type="PROSITE" id="PS50995"/>
    </source>
</evidence>
<dbReference type="InterPro" id="IPR000835">
    <property type="entry name" value="HTH_MarR-typ"/>
</dbReference>
<name>A0A285KBE9_9ACTN</name>
<gene>
    <name evidence="2" type="ORF">SAMN05421748_13648</name>
</gene>
<dbReference type="Pfam" id="PF12802">
    <property type="entry name" value="MarR_2"/>
    <property type="match status" value="1"/>
</dbReference>
<accession>A0A285KBE9</accession>